<evidence type="ECO:0000256" key="1">
    <source>
        <dbReference type="ARBA" id="ARBA00004245"/>
    </source>
</evidence>
<dbReference type="GO" id="GO:0008017">
    <property type="term" value="F:microtubule binding"/>
    <property type="evidence" value="ECO:0007669"/>
    <property type="project" value="InterPro"/>
</dbReference>
<evidence type="ECO:0000256" key="5">
    <source>
        <dbReference type="ARBA" id="ARBA00023054"/>
    </source>
</evidence>
<keyword evidence="2" id="KW-0963">Cytoplasm</keyword>
<comment type="similarity">
    <text evidence="7 8">Belongs to the TRAFAC class myosin-kinesin ATPase superfamily. Kinesin family.</text>
</comment>
<evidence type="ECO:0000313" key="12">
    <source>
        <dbReference type="Proteomes" id="UP001152799"/>
    </source>
</evidence>
<dbReference type="SUPFAM" id="SSF47781">
    <property type="entry name" value="RuvA domain 2-like"/>
    <property type="match status" value="1"/>
</dbReference>
<dbReference type="PANTHER" id="PTHR47969">
    <property type="entry name" value="CHROMOSOME-ASSOCIATED KINESIN KIF4A-RELATED"/>
    <property type="match status" value="1"/>
</dbReference>
<feature type="binding site" evidence="7">
    <location>
        <begin position="86"/>
        <end position="93"/>
    </location>
    <ligand>
        <name>ATP</name>
        <dbReference type="ChEBI" id="CHEBI:30616"/>
    </ligand>
</feature>
<evidence type="ECO:0000256" key="2">
    <source>
        <dbReference type="ARBA" id="ARBA00022490"/>
    </source>
</evidence>
<dbReference type="InterPro" id="IPR036961">
    <property type="entry name" value="Kinesin_motor_dom_sf"/>
</dbReference>
<dbReference type="InterPro" id="IPR027417">
    <property type="entry name" value="P-loop_NTPase"/>
</dbReference>
<dbReference type="GO" id="GO:0051231">
    <property type="term" value="P:spindle elongation"/>
    <property type="evidence" value="ECO:0007669"/>
    <property type="project" value="TreeGrafter"/>
</dbReference>
<keyword evidence="3 7" id="KW-0547">Nucleotide-binding</keyword>
<dbReference type="EMBL" id="OU892286">
    <property type="protein sequence ID" value="CAG9761835.1"/>
    <property type="molecule type" value="Genomic_DNA"/>
</dbReference>
<dbReference type="PRINTS" id="PR00380">
    <property type="entry name" value="KINESINHEAVY"/>
</dbReference>
<keyword evidence="7 8" id="KW-0505">Motor protein</keyword>
<dbReference type="OrthoDB" id="6237065at2759"/>
<name>A0A9N9QJZ5_9CUCU</name>
<evidence type="ECO:0000259" key="10">
    <source>
        <dbReference type="PROSITE" id="PS50067"/>
    </source>
</evidence>
<evidence type="ECO:0000256" key="4">
    <source>
        <dbReference type="ARBA" id="ARBA00022840"/>
    </source>
</evidence>
<dbReference type="GO" id="GO:0003777">
    <property type="term" value="F:microtubule motor activity"/>
    <property type="evidence" value="ECO:0007669"/>
    <property type="project" value="InterPro"/>
</dbReference>
<dbReference type="AlphaFoldDB" id="A0A9N9QJZ5"/>
<sequence>MDIKKEHINVCIRIRPVLAQDNTASSSLQIISKEPPMLLVKERNQIFNFDHVFPDCSDQEKVYLDAVEPLVNCIKLGYNGTVFAYGQTGTGKTYTMGSGSQKSEDNTKEGIIPRALKQLFTDNNDNEEIQVRVTFCEIYNEKVFDLLTLNKTPLPVSGFTAPNLIKKCVINVTEANNLLEWGNKNRHVGQTKQNSNSSRSHAIFTVEYENRIQNTTSKLNLVDLAGSESAKKNGTKGRTFQEGININKGLLTLGQVIKALSIKSSYIPYRESMITTILHDSLKSENFISLISCVSANPEDVLDTMQTLDFAQKAKRIKSNPTVNAIVDKFNKENTFAKTPMKRATPLKASTAKKMVMPLSVIDESNDQFSIASTSSSIITREVLSPFMKKFVAEIENRMVNHLNTALKNATPHPVLSSSTPIEDKPVVAQRLVYSPENNDDDVFKIPQIRKVSQIISMSPTPRRRSVRLSIKRQNSDGNETLNSRSPIISMSPAPRRSLRLSSIIKTSFIAETKPEPKIIRKRKAQTSCCHTPSPPKMRKHASRVLLERALKNDIEQKQNSPFTNHSKGVLHVLNFGNKHEIEKLHFVGSKTAEQVLLYRKLKGRFACIEDLRTILGPKRYQTFVQKNFLKKD</sequence>
<reference evidence="11" key="1">
    <citation type="submission" date="2022-01" db="EMBL/GenBank/DDBJ databases">
        <authorList>
            <person name="King R."/>
        </authorList>
    </citation>
    <scope>NUCLEOTIDE SEQUENCE</scope>
</reference>
<feature type="region of interest" description="Disordered" evidence="9">
    <location>
        <begin position="521"/>
        <end position="540"/>
    </location>
</feature>
<dbReference type="PROSITE" id="PS50067">
    <property type="entry name" value="KINESIN_MOTOR_2"/>
    <property type="match status" value="1"/>
</dbReference>
<dbReference type="SUPFAM" id="SSF52540">
    <property type="entry name" value="P-loop containing nucleoside triphosphate hydrolases"/>
    <property type="match status" value="1"/>
</dbReference>
<organism evidence="11 12">
    <name type="scientific">Ceutorhynchus assimilis</name>
    <name type="common">cabbage seed weevil</name>
    <dbReference type="NCBI Taxonomy" id="467358"/>
    <lineage>
        <taxon>Eukaryota</taxon>
        <taxon>Metazoa</taxon>
        <taxon>Ecdysozoa</taxon>
        <taxon>Arthropoda</taxon>
        <taxon>Hexapoda</taxon>
        <taxon>Insecta</taxon>
        <taxon>Pterygota</taxon>
        <taxon>Neoptera</taxon>
        <taxon>Endopterygota</taxon>
        <taxon>Coleoptera</taxon>
        <taxon>Polyphaga</taxon>
        <taxon>Cucujiformia</taxon>
        <taxon>Curculionidae</taxon>
        <taxon>Ceutorhynchinae</taxon>
        <taxon>Ceutorhynchus</taxon>
    </lineage>
</organism>
<evidence type="ECO:0000313" key="11">
    <source>
        <dbReference type="EMBL" id="CAG9761835.1"/>
    </source>
</evidence>
<dbReference type="Gene3D" id="3.40.850.10">
    <property type="entry name" value="Kinesin motor domain"/>
    <property type="match status" value="1"/>
</dbReference>
<evidence type="ECO:0000256" key="9">
    <source>
        <dbReference type="SAM" id="MobiDB-lite"/>
    </source>
</evidence>
<dbReference type="InterPro" id="IPR001752">
    <property type="entry name" value="Kinesin_motor_dom"/>
</dbReference>
<dbReference type="GO" id="GO:0007018">
    <property type="term" value="P:microtubule-based movement"/>
    <property type="evidence" value="ECO:0007669"/>
    <property type="project" value="InterPro"/>
</dbReference>
<feature type="domain" description="Kinesin motor" evidence="10">
    <location>
        <begin position="7"/>
        <end position="317"/>
    </location>
</feature>
<dbReference type="GO" id="GO:0005875">
    <property type="term" value="C:microtubule associated complex"/>
    <property type="evidence" value="ECO:0007669"/>
    <property type="project" value="TreeGrafter"/>
</dbReference>
<dbReference type="InterPro" id="IPR010994">
    <property type="entry name" value="RuvA_2-like"/>
</dbReference>
<dbReference type="GO" id="GO:0005874">
    <property type="term" value="C:microtubule"/>
    <property type="evidence" value="ECO:0007669"/>
    <property type="project" value="UniProtKB-KW"/>
</dbReference>
<comment type="subcellular location">
    <subcellularLocation>
        <location evidence="1">Cytoplasm</location>
        <location evidence="1">Cytoskeleton</location>
    </subcellularLocation>
</comment>
<dbReference type="Gene3D" id="1.10.150.280">
    <property type="entry name" value="AF1531-like domain"/>
    <property type="match status" value="1"/>
</dbReference>
<dbReference type="InterPro" id="IPR019821">
    <property type="entry name" value="Kinesin_motor_CS"/>
</dbReference>
<keyword evidence="6" id="KW-0206">Cytoskeleton</keyword>
<dbReference type="CDD" id="cd00106">
    <property type="entry name" value="KISc"/>
    <property type="match status" value="1"/>
</dbReference>
<proteinExistence type="inferred from homology"/>
<keyword evidence="8" id="KW-0493">Microtubule</keyword>
<protein>
    <recommendedName>
        <fullName evidence="8">Kinesin-like protein</fullName>
    </recommendedName>
</protein>
<keyword evidence="4 7" id="KW-0067">ATP-binding</keyword>
<dbReference type="SMART" id="SM00129">
    <property type="entry name" value="KISc"/>
    <property type="match status" value="1"/>
</dbReference>
<dbReference type="Pfam" id="PF00225">
    <property type="entry name" value="Kinesin"/>
    <property type="match status" value="1"/>
</dbReference>
<dbReference type="PANTHER" id="PTHR47969:SF15">
    <property type="entry name" value="CHROMOSOME-ASSOCIATED KINESIN KIF4A-RELATED"/>
    <property type="match status" value="1"/>
</dbReference>
<dbReference type="Proteomes" id="UP001152799">
    <property type="component" value="Chromosome 10"/>
</dbReference>
<evidence type="ECO:0000256" key="6">
    <source>
        <dbReference type="ARBA" id="ARBA00023212"/>
    </source>
</evidence>
<evidence type="ECO:0000256" key="8">
    <source>
        <dbReference type="RuleBase" id="RU000394"/>
    </source>
</evidence>
<evidence type="ECO:0000256" key="3">
    <source>
        <dbReference type="ARBA" id="ARBA00022741"/>
    </source>
</evidence>
<dbReference type="InterPro" id="IPR027640">
    <property type="entry name" value="Kinesin-like_fam"/>
</dbReference>
<keyword evidence="5" id="KW-0175">Coiled coil</keyword>
<gene>
    <name evidence="11" type="ORF">CEUTPL_LOCUS2528</name>
</gene>
<accession>A0A9N9QJZ5</accession>
<dbReference type="GO" id="GO:0007052">
    <property type="term" value="P:mitotic spindle organization"/>
    <property type="evidence" value="ECO:0007669"/>
    <property type="project" value="TreeGrafter"/>
</dbReference>
<dbReference type="PROSITE" id="PS00411">
    <property type="entry name" value="KINESIN_MOTOR_1"/>
    <property type="match status" value="1"/>
</dbReference>
<dbReference type="GO" id="GO:0005524">
    <property type="term" value="F:ATP binding"/>
    <property type="evidence" value="ECO:0007669"/>
    <property type="project" value="UniProtKB-UniRule"/>
</dbReference>
<evidence type="ECO:0000256" key="7">
    <source>
        <dbReference type="PROSITE-ProRule" id="PRU00283"/>
    </source>
</evidence>
<keyword evidence="12" id="KW-1185">Reference proteome</keyword>